<dbReference type="EMBL" id="CDMZ01001368">
    <property type="protein sequence ID" value="CEM31532.1"/>
    <property type="molecule type" value="Genomic_DNA"/>
</dbReference>
<keyword evidence="6" id="KW-0325">Glycoprotein</keyword>
<feature type="compositionally biased region" description="Polar residues" evidence="7">
    <location>
        <begin position="611"/>
        <end position="627"/>
    </location>
</feature>
<feature type="compositionally biased region" description="Low complexity" evidence="7">
    <location>
        <begin position="649"/>
        <end position="662"/>
    </location>
</feature>
<dbReference type="Gene3D" id="3.40.50.1820">
    <property type="entry name" value="alpha/beta hydrolase"/>
    <property type="match status" value="1"/>
</dbReference>
<dbReference type="SUPFAM" id="SSF53474">
    <property type="entry name" value="alpha/beta-Hydrolases"/>
    <property type="match status" value="1"/>
</dbReference>
<sequence length="858" mass="91839">MKPFFGVLLWTLCLVVVLPSHAALAGDAKTGHYGRVGPLPTRITSDARALKTLEGLPEMYSGTLEVGGASLFFWFVRASGETAKASEAPIIVWRAGGPGCSALGMGGLLDGSGPISLRDDKTGGVLVMPNKFSWHHFANVLYVEAPQGVGFSGPDPEEGESLHINDDSLLVADFLAQFLQEESFKDLQGEIVLAGESFAGKYQSYLAGYLVSKKLKTEHKEVADRVMKAALLTPDLNVQFDYDSSLGYLESRNLLDEKTGDEILESCHYASLSAVSNSADSPAKVAQFRSPKKCFDALFPESGPSFENSFDLTPRLGLNPFGIFLNTAEVRAALHVPETAGVWTMCSASVNSQTNEKSSNRGAPGQMASFIRQKRKILVVAGDTDTVKNPHAVAKAVSMVSKTTSALGHLRALESNDAAVQNRLFGYIQTSQDGLLSFASLADAGHLPAFYRPAETFLLMRAFVTDCMPAIEKVSPRLGVTTHMEAAPVLGAAATVSMDYGAALSYPLIPVPPDVSSPDPPAPAAWNSDDCSAASHTAPAWKRFGVAASAKDRRKERGGIRVRKQTVGVKVGPKPKKVLTRWASQMKESPQKKRPPPVKIEGHASEPPKTPSQHSHSEATTTTFKSAQSKERQDHRLASKPDPSEESDSSSPLSGSPGIKGLIDFYNHMQDETPETPPNTPDALDEKALSVPHTVLDSPDEGRKTKADPTEIGSVQTDGSLSLPPPVSQPAVEEATTSGESRGPVLEEDSEGNDLPESELRPQPEPQSQSQATAATPDLDSVTNTEEKPEEDEPVNVTAGGRSEGSEGVSLETTVTDEETSEKQKTSPRGEAPATDPPKRKHLNGVFSLIFGRKSRQK</sequence>
<evidence type="ECO:0000256" key="1">
    <source>
        <dbReference type="ARBA" id="ARBA00009431"/>
    </source>
</evidence>
<feature type="compositionally biased region" description="Acidic residues" evidence="7">
    <location>
        <begin position="746"/>
        <end position="757"/>
    </location>
</feature>
<gene>
    <name evidence="9" type="ORF">Cvel_22609</name>
</gene>
<feature type="compositionally biased region" description="Basic and acidic residues" evidence="7">
    <location>
        <begin position="550"/>
        <end position="559"/>
    </location>
</feature>
<evidence type="ECO:0000313" key="9">
    <source>
        <dbReference type="EMBL" id="CEM31532.1"/>
    </source>
</evidence>
<dbReference type="Pfam" id="PF00450">
    <property type="entry name" value="Peptidase_S10"/>
    <property type="match status" value="1"/>
</dbReference>
<keyword evidence="5" id="KW-0378">Hydrolase</keyword>
<proteinExistence type="inferred from homology"/>
<feature type="compositionally biased region" description="Basic and acidic residues" evidence="7">
    <location>
        <begin position="700"/>
        <end position="709"/>
    </location>
</feature>
<feature type="compositionally biased region" description="Basic and acidic residues" evidence="7">
    <location>
        <begin position="628"/>
        <end position="643"/>
    </location>
</feature>
<evidence type="ECO:0000256" key="2">
    <source>
        <dbReference type="ARBA" id="ARBA00022645"/>
    </source>
</evidence>
<evidence type="ECO:0008006" key="10">
    <source>
        <dbReference type="Google" id="ProtNLM"/>
    </source>
</evidence>
<dbReference type="VEuPathDB" id="CryptoDB:Cvel_22609"/>
<dbReference type="InterPro" id="IPR001563">
    <property type="entry name" value="Peptidase_S10"/>
</dbReference>
<evidence type="ECO:0000256" key="5">
    <source>
        <dbReference type="ARBA" id="ARBA00022801"/>
    </source>
</evidence>
<name>A0A0G4GN25_9ALVE</name>
<feature type="signal peptide" evidence="8">
    <location>
        <begin position="1"/>
        <end position="25"/>
    </location>
</feature>
<dbReference type="InterPro" id="IPR029058">
    <property type="entry name" value="AB_hydrolase_fold"/>
</dbReference>
<dbReference type="PANTHER" id="PTHR11802">
    <property type="entry name" value="SERINE PROTEASE FAMILY S10 SERINE CARBOXYPEPTIDASE"/>
    <property type="match status" value="1"/>
</dbReference>
<dbReference type="AlphaFoldDB" id="A0A0G4GN25"/>
<dbReference type="GO" id="GO:0004185">
    <property type="term" value="F:serine-type carboxypeptidase activity"/>
    <property type="evidence" value="ECO:0007669"/>
    <property type="project" value="InterPro"/>
</dbReference>
<feature type="region of interest" description="Disordered" evidence="7">
    <location>
        <begin position="546"/>
        <end position="858"/>
    </location>
</feature>
<keyword evidence="2" id="KW-0121">Carboxypeptidase</keyword>
<comment type="similarity">
    <text evidence="1">Belongs to the peptidase S10 family.</text>
</comment>
<accession>A0A0G4GN25</accession>
<dbReference type="PANTHER" id="PTHR11802:SF3">
    <property type="entry name" value="RETINOID-INDUCIBLE SERINE CARBOXYPEPTIDASE"/>
    <property type="match status" value="1"/>
</dbReference>
<evidence type="ECO:0000256" key="7">
    <source>
        <dbReference type="SAM" id="MobiDB-lite"/>
    </source>
</evidence>
<dbReference type="PRINTS" id="PR00724">
    <property type="entry name" value="CRBOXYPTASEC"/>
</dbReference>
<evidence type="ECO:0000256" key="6">
    <source>
        <dbReference type="ARBA" id="ARBA00023180"/>
    </source>
</evidence>
<reference evidence="9" key="1">
    <citation type="submission" date="2014-11" db="EMBL/GenBank/DDBJ databases">
        <authorList>
            <person name="Otto D Thomas"/>
            <person name="Naeem Raeece"/>
        </authorList>
    </citation>
    <scope>NUCLEOTIDE SEQUENCE</scope>
</reference>
<feature type="chain" id="PRO_5005190245" description="Carboxypeptidase" evidence="8">
    <location>
        <begin position="26"/>
        <end position="858"/>
    </location>
</feature>
<evidence type="ECO:0000256" key="4">
    <source>
        <dbReference type="ARBA" id="ARBA00022729"/>
    </source>
</evidence>
<organism evidence="9">
    <name type="scientific">Chromera velia CCMP2878</name>
    <dbReference type="NCBI Taxonomy" id="1169474"/>
    <lineage>
        <taxon>Eukaryota</taxon>
        <taxon>Sar</taxon>
        <taxon>Alveolata</taxon>
        <taxon>Colpodellida</taxon>
        <taxon>Chromeraceae</taxon>
        <taxon>Chromera</taxon>
    </lineage>
</organism>
<protein>
    <recommendedName>
        <fullName evidence="10">Carboxypeptidase</fullName>
    </recommendedName>
</protein>
<evidence type="ECO:0000256" key="8">
    <source>
        <dbReference type="SAM" id="SignalP"/>
    </source>
</evidence>
<keyword evidence="4 8" id="KW-0732">Signal</keyword>
<dbReference type="GO" id="GO:0006508">
    <property type="term" value="P:proteolysis"/>
    <property type="evidence" value="ECO:0007669"/>
    <property type="project" value="UniProtKB-KW"/>
</dbReference>
<evidence type="ECO:0000256" key="3">
    <source>
        <dbReference type="ARBA" id="ARBA00022670"/>
    </source>
</evidence>
<keyword evidence="3" id="KW-0645">Protease</keyword>